<dbReference type="EMBL" id="OP429124">
    <property type="protein sequence ID" value="WEG69207.1"/>
    <property type="molecule type" value="Genomic_DNA"/>
</dbReference>
<protein>
    <submittedName>
        <fullName evidence="6">Envelope glycoprotein 24</fullName>
    </submittedName>
</protein>
<evidence type="ECO:0000313" key="2">
    <source>
        <dbReference type="EMBL" id="WEG69069.1"/>
    </source>
</evidence>
<feature type="transmembrane region" description="Helical" evidence="1">
    <location>
        <begin position="28"/>
        <end position="47"/>
    </location>
</feature>
<dbReference type="EMBL" id="OP429123">
    <property type="protein sequence ID" value="WEG69069.1"/>
    <property type="molecule type" value="Genomic_DNA"/>
</dbReference>
<reference evidence="6" key="2">
    <citation type="submission" date="2023-06" db="EMBL/GenBank/DDBJ databases">
        <title>Isolation and genome sequencing of cytomegaloviruses from Natal multimammate mice (Mastomys natalensis).</title>
        <authorList>
            <person name="Jarvis M.A."/>
            <person name="Davison A.J."/>
        </authorList>
    </citation>
    <scope>NUCLEOTIDE SEQUENCE</scope>
    <source>
        <strain evidence="2">Mnat18</strain>
        <strain evidence="3">Mnat19</strain>
        <strain evidence="6">Mnat2</strain>
        <strain evidence="4">Mnat29</strain>
        <strain evidence="5">Mnat33</strain>
    </source>
</reference>
<dbReference type="EMBL" id="OP429127">
    <property type="protein sequence ID" value="WEG69622.1"/>
    <property type="molecule type" value="Genomic_DNA"/>
</dbReference>
<proteinExistence type="predicted"/>
<evidence type="ECO:0000313" key="3">
    <source>
        <dbReference type="EMBL" id="WEG69207.1"/>
    </source>
</evidence>
<evidence type="ECO:0000313" key="6">
    <source>
        <dbReference type="EMBL" id="WEG71296.1"/>
    </source>
</evidence>
<organism evidence="6">
    <name type="scientific">Mastomys natalensis cytomegalovirus 2</name>
    <dbReference type="NCBI Taxonomy" id="2973540"/>
    <lineage>
        <taxon>Viruses</taxon>
        <taxon>Duplodnaviria</taxon>
        <taxon>Heunggongvirae</taxon>
        <taxon>Peploviricota</taxon>
        <taxon>Herviviricetes</taxon>
        <taxon>Herpesvirales</taxon>
        <taxon>Orthoherpesviridae</taxon>
        <taxon>Betaherpesvirinae</taxon>
        <taxon>Muromegalovirus</taxon>
    </lineage>
</organism>
<evidence type="ECO:0000313" key="5">
    <source>
        <dbReference type="EMBL" id="WEG69622.1"/>
    </source>
</evidence>
<keyword evidence="6" id="KW-0261">Viral envelope protein</keyword>
<dbReference type="EMBL" id="OP429125">
    <property type="protein sequence ID" value="WEG69346.1"/>
    <property type="molecule type" value="Genomic_DNA"/>
</dbReference>
<keyword evidence="1" id="KW-0812">Transmembrane</keyword>
<evidence type="ECO:0000313" key="4">
    <source>
        <dbReference type="EMBL" id="WEG69346.1"/>
    </source>
</evidence>
<name>A0A9Y1IQQ0_9BETA</name>
<gene>
    <name evidence="6" type="primary">M74A</name>
</gene>
<evidence type="ECO:0000256" key="1">
    <source>
        <dbReference type="SAM" id="Phobius"/>
    </source>
</evidence>
<accession>A0A9Y1IQQ0</accession>
<sequence>MTGEKCEDYDGDDRCERNWSGDCNGVRLCYTAFVNVIILVVMIMLLYRTCIGFQDDIVLRTAMVVARLTGNGSDQKIK</sequence>
<dbReference type="InterPro" id="IPR057758">
    <property type="entry name" value="UL74A-like"/>
</dbReference>
<reference evidence="6" key="1">
    <citation type="submission" date="2022-09" db="EMBL/GenBank/DDBJ databases">
        <authorList>
            <person name="Vucak M."/>
            <person name="Davison A.J."/>
        </authorList>
    </citation>
    <scope>NUCLEOTIDE SEQUENCE</scope>
    <source>
        <strain evidence="2">Mnat18</strain>
        <strain evidence="3">Mnat19</strain>
        <strain evidence="6">Mnat2</strain>
        <strain evidence="4">Mnat29</strain>
        <strain evidence="5">Mnat33</strain>
    </source>
</reference>
<dbReference type="GO" id="GO:0019031">
    <property type="term" value="C:viral envelope"/>
    <property type="evidence" value="ECO:0007669"/>
    <property type="project" value="UniProtKB-KW"/>
</dbReference>
<keyword evidence="1" id="KW-0472">Membrane</keyword>
<dbReference type="EMBL" id="OP429141">
    <property type="protein sequence ID" value="WEG71575.1"/>
    <property type="molecule type" value="Genomic_DNA"/>
</dbReference>
<dbReference type="Pfam" id="PF25727">
    <property type="entry name" value="UL74A"/>
    <property type="match status" value="1"/>
</dbReference>
<keyword evidence="6" id="KW-0946">Virion</keyword>
<dbReference type="EMBL" id="OP429139">
    <property type="protein sequence ID" value="WEG71296.1"/>
    <property type="molecule type" value="Genomic_DNA"/>
</dbReference>
<dbReference type="EMBL" id="OP429126">
    <property type="protein sequence ID" value="WEG69484.1"/>
    <property type="molecule type" value="Genomic_DNA"/>
</dbReference>
<keyword evidence="1" id="KW-1133">Transmembrane helix</keyword>